<dbReference type="VEuPathDB" id="ToxoDB:TGDOM2_365450"/>
<evidence type="ECO:0000313" key="2">
    <source>
        <dbReference type="EMBL" id="KFG43671.1"/>
    </source>
</evidence>
<proteinExistence type="predicted"/>
<dbReference type="Proteomes" id="UP000028837">
    <property type="component" value="Unassembled WGS sequence"/>
</dbReference>
<dbReference type="EMBL" id="AHZU02000495">
    <property type="protein sequence ID" value="KFG43671.1"/>
    <property type="molecule type" value="Genomic_DNA"/>
</dbReference>
<name>A0A086KH03_TOXGO</name>
<feature type="compositionally biased region" description="Basic and acidic residues" evidence="1">
    <location>
        <begin position="98"/>
        <end position="115"/>
    </location>
</feature>
<feature type="compositionally biased region" description="Basic and acidic residues" evidence="1">
    <location>
        <begin position="1"/>
        <end position="14"/>
    </location>
</feature>
<evidence type="ECO:0000256" key="1">
    <source>
        <dbReference type="SAM" id="MobiDB-lite"/>
    </source>
</evidence>
<accession>A0A086KH03</accession>
<feature type="compositionally biased region" description="Basic residues" evidence="1">
    <location>
        <begin position="53"/>
        <end position="63"/>
    </location>
</feature>
<evidence type="ECO:0000313" key="3">
    <source>
        <dbReference type="Proteomes" id="UP000028837"/>
    </source>
</evidence>
<feature type="region of interest" description="Disordered" evidence="1">
    <location>
        <begin position="1"/>
        <end position="138"/>
    </location>
</feature>
<sequence length="138" mass="14695">MSGRETWGDVRLSSEIELLPTSLETRREREEAGPPAPGSGPGVFVHCSAGKPQLRRLPPRRPGRSCPDTLEGGGEAGGEDVEEAKTDESKAGAARRRRENEKRKDVDSEEGKVKDAGGGGEIHEDETEGTGGGMIESE</sequence>
<feature type="compositionally biased region" description="Gly residues" evidence="1">
    <location>
        <begin position="129"/>
        <end position="138"/>
    </location>
</feature>
<dbReference type="AlphaFoldDB" id="A0A086KH03"/>
<protein>
    <submittedName>
        <fullName evidence="2">Uncharacterized protein</fullName>
    </submittedName>
</protein>
<organism evidence="2 3">
    <name type="scientific">Toxoplasma gondii GAB2-2007-GAL-DOM2</name>
    <dbReference type="NCBI Taxonomy" id="1130820"/>
    <lineage>
        <taxon>Eukaryota</taxon>
        <taxon>Sar</taxon>
        <taxon>Alveolata</taxon>
        <taxon>Apicomplexa</taxon>
        <taxon>Conoidasida</taxon>
        <taxon>Coccidia</taxon>
        <taxon>Eucoccidiorida</taxon>
        <taxon>Eimeriorina</taxon>
        <taxon>Sarcocystidae</taxon>
        <taxon>Toxoplasma</taxon>
    </lineage>
</organism>
<comment type="caution">
    <text evidence="2">The sequence shown here is derived from an EMBL/GenBank/DDBJ whole genome shotgun (WGS) entry which is preliminary data.</text>
</comment>
<gene>
    <name evidence="2" type="ORF">TGDOM2_365450</name>
</gene>
<reference evidence="2 3" key="1">
    <citation type="submission" date="2014-02" db="EMBL/GenBank/DDBJ databases">
        <authorList>
            <person name="Sibley D."/>
            <person name="Venepally P."/>
            <person name="Karamycheva S."/>
            <person name="Hadjithomas M."/>
            <person name="Khan A."/>
            <person name="Brunk B."/>
            <person name="Roos D."/>
            <person name="Caler E."/>
            <person name="Lorenzi H."/>
        </authorList>
    </citation>
    <scope>NUCLEOTIDE SEQUENCE [LARGE SCALE GENOMIC DNA]</scope>
    <source>
        <strain evidence="2 3">GAB2-2007-GAL-DOM2</strain>
    </source>
</reference>